<sequence length="739" mass="84385">MYKFKVSPDDILILNHVRMEPGKRIRDGLLLRPIGKEWEAHLWKDLFDAWTFGRLKIEKAPNAGLPATLIEDMRRDISSFSEEQQKEARRRFKYVEALDRAIKDRRAQRRAESQSPAEQRPQRVSLRPESLGSFAIRQFALLGPEGGDKAPDGTSLRSWYRRYVRSGRMLAALIPQWHRRGWFNTPTSNRLCEVASAVMAEYLQVHWLTQEQPSALSIFALVKNEIERRGGKVPNQQAWYRLIKSTDARIIARYREGKRDADRAFDLRGEGPKWFMPGQAVQIDSTKLPIVVRDYDDGLKYKQVTLTIAIDVATRAILGFYIGLEEGFVAIQETIRMVMLPKTWVSTFSNISNKWDCSLKPAIIFTDQGSDYRCGSLKLLCAQLNIQLIHTPAGAPELKGHVERVIQTVKKAVFNGMPGSLFKSGTRRIDYDAAARAELSMEQVLWFVVKFIADYYMPKWHEGIENTPRDRWNELVDRYDVDLAPDLDHLIRLVSEHCKSKLNKHGLTWRNLHYGANSAALQRLFDAAGENDVQYIVKIDPLDVGRAWFLHPDGHWVLLQCNDPDAIGRTKHEHLVARANVRLRKKTYEQAEMGDINKALADLKAPQLEANQRRFNAKQARQKARVRAERIDPLASVKEGIDYVGELQPEISRVRKRVISSSEKSKVKSLAVKPAHSKGELVQRARVPTPAATRNNFGPRFELSAAGSEADFVVIEIQGGDDVSINEIMQYEVEENVTF</sequence>
<accession>A0AA37TK21</accession>
<dbReference type="EMBL" id="BSPL01000027">
    <property type="protein sequence ID" value="GLS73477.1"/>
    <property type="molecule type" value="Genomic_DNA"/>
</dbReference>
<reference evidence="4" key="1">
    <citation type="journal article" date="2019" name="Int. J. Syst. Evol. Microbiol.">
        <title>The Global Catalogue of Microorganisms (GCM) 10K type strain sequencing project: providing services to taxonomists for standard genome sequencing and annotation.</title>
        <authorList>
            <consortium name="The Broad Institute Genomics Platform"/>
            <consortium name="The Broad Institute Genome Sequencing Center for Infectious Disease"/>
            <person name="Wu L."/>
            <person name="Ma J."/>
        </authorList>
    </citation>
    <scope>NUCLEOTIDE SEQUENCE [LARGE SCALE GENOMIC DNA]</scope>
    <source>
        <strain evidence="4">NBRC 103632</strain>
    </source>
</reference>
<protein>
    <recommendedName>
        <fullName evidence="2">Integrase catalytic domain-containing protein</fullName>
    </recommendedName>
</protein>
<dbReference type="RefSeq" id="WP_238199401.1">
    <property type="nucleotide sequence ID" value="NZ_BPQZ01000036.1"/>
</dbReference>
<dbReference type="SUPFAM" id="SSF53098">
    <property type="entry name" value="Ribonuclease H-like"/>
    <property type="match status" value="1"/>
</dbReference>
<dbReference type="GO" id="GO:0015074">
    <property type="term" value="P:DNA integration"/>
    <property type="evidence" value="ECO:0007669"/>
    <property type="project" value="InterPro"/>
</dbReference>
<proteinExistence type="predicted"/>
<dbReference type="Gene3D" id="3.30.420.10">
    <property type="entry name" value="Ribonuclease H-like superfamily/Ribonuclease H"/>
    <property type="match status" value="1"/>
</dbReference>
<evidence type="ECO:0000256" key="1">
    <source>
        <dbReference type="SAM" id="MobiDB-lite"/>
    </source>
</evidence>
<dbReference type="AlphaFoldDB" id="A0AA37TK21"/>
<feature type="region of interest" description="Disordered" evidence="1">
    <location>
        <begin position="105"/>
        <end position="126"/>
    </location>
</feature>
<evidence type="ECO:0000313" key="3">
    <source>
        <dbReference type="EMBL" id="GLS73477.1"/>
    </source>
</evidence>
<comment type="caution">
    <text evidence="3">The sequence shown here is derived from an EMBL/GenBank/DDBJ whole genome shotgun (WGS) entry which is preliminary data.</text>
</comment>
<dbReference type="InterPro" id="IPR036397">
    <property type="entry name" value="RNaseH_sf"/>
</dbReference>
<dbReference type="Proteomes" id="UP001157440">
    <property type="component" value="Unassembled WGS sequence"/>
</dbReference>
<gene>
    <name evidence="3" type="ORF">GCM10007890_54920</name>
</gene>
<keyword evidence="4" id="KW-1185">Reference proteome</keyword>
<organism evidence="3 4">
    <name type="scientific">Methylobacterium tardum</name>
    <dbReference type="NCBI Taxonomy" id="374432"/>
    <lineage>
        <taxon>Bacteria</taxon>
        <taxon>Pseudomonadati</taxon>
        <taxon>Pseudomonadota</taxon>
        <taxon>Alphaproteobacteria</taxon>
        <taxon>Hyphomicrobiales</taxon>
        <taxon>Methylobacteriaceae</taxon>
        <taxon>Methylobacterium</taxon>
    </lineage>
</organism>
<name>A0AA37TK21_9HYPH</name>
<evidence type="ECO:0000259" key="2">
    <source>
        <dbReference type="PROSITE" id="PS50994"/>
    </source>
</evidence>
<dbReference type="InterPro" id="IPR012337">
    <property type="entry name" value="RNaseH-like_sf"/>
</dbReference>
<dbReference type="GO" id="GO:0003676">
    <property type="term" value="F:nucleic acid binding"/>
    <property type="evidence" value="ECO:0007669"/>
    <property type="project" value="InterPro"/>
</dbReference>
<dbReference type="PROSITE" id="PS50994">
    <property type="entry name" value="INTEGRASE"/>
    <property type="match status" value="1"/>
</dbReference>
<dbReference type="InterPro" id="IPR001584">
    <property type="entry name" value="Integrase_cat-core"/>
</dbReference>
<feature type="domain" description="Integrase catalytic" evidence="2">
    <location>
        <begin position="268"/>
        <end position="476"/>
    </location>
</feature>
<evidence type="ECO:0000313" key="4">
    <source>
        <dbReference type="Proteomes" id="UP001157440"/>
    </source>
</evidence>